<gene>
    <name evidence="1" type="ORF">B296_00009857</name>
</gene>
<proteinExistence type="predicted"/>
<evidence type="ECO:0000313" key="1">
    <source>
        <dbReference type="EMBL" id="RRT76585.1"/>
    </source>
</evidence>
<dbReference type="Proteomes" id="UP000287651">
    <property type="component" value="Unassembled WGS sequence"/>
</dbReference>
<dbReference type="EMBL" id="AMZH03002157">
    <property type="protein sequence ID" value="RRT76585.1"/>
    <property type="molecule type" value="Genomic_DNA"/>
</dbReference>
<protein>
    <submittedName>
        <fullName evidence="1">Uncharacterized protein</fullName>
    </submittedName>
</protein>
<sequence length="155" mass="17180">MHLLDCNSSPIQSPLHPSRSSNVLNLLHTSAAYERIISMPKRKFYAPLRRVSIAPWDVHEHSVVRLLGDVVWRAGSGVGTPQRSSQGFSERGPAKSFVVVLVSMSLRSRVEVAWSDYSRRRLVETLNLGKVDGLAEILNSDKTDGLAKISDSDKN</sequence>
<dbReference type="AlphaFoldDB" id="A0A427AK15"/>
<name>A0A427AK15_ENSVE</name>
<reference evidence="1 2" key="1">
    <citation type="journal article" date="2014" name="Agronomy (Basel)">
        <title>A Draft Genome Sequence for Ensete ventricosum, the Drought-Tolerant Tree Against Hunger.</title>
        <authorList>
            <person name="Harrison J."/>
            <person name="Moore K.A."/>
            <person name="Paszkiewicz K."/>
            <person name="Jones T."/>
            <person name="Grant M."/>
            <person name="Ambacheew D."/>
            <person name="Muzemil S."/>
            <person name="Studholme D.J."/>
        </authorList>
    </citation>
    <scope>NUCLEOTIDE SEQUENCE [LARGE SCALE GENOMIC DNA]</scope>
</reference>
<accession>A0A427AK15</accession>
<evidence type="ECO:0000313" key="2">
    <source>
        <dbReference type="Proteomes" id="UP000287651"/>
    </source>
</evidence>
<comment type="caution">
    <text evidence="1">The sequence shown here is derived from an EMBL/GenBank/DDBJ whole genome shotgun (WGS) entry which is preliminary data.</text>
</comment>
<organism evidence="1 2">
    <name type="scientific">Ensete ventricosum</name>
    <name type="common">Abyssinian banana</name>
    <name type="synonym">Musa ensete</name>
    <dbReference type="NCBI Taxonomy" id="4639"/>
    <lineage>
        <taxon>Eukaryota</taxon>
        <taxon>Viridiplantae</taxon>
        <taxon>Streptophyta</taxon>
        <taxon>Embryophyta</taxon>
        <taxon>Tracheophyta</taxon>
        <taxon>Spermatophyta</taxon>
        <taxon>Magnoliopsida</taxon>
        <taxon>Liliopsida</taxon>
        <taxon>Zingiberales</taxon>
        <taxon>Musaceae</taxon>
        <taxon>Ensete</taxon>
    </lineage>
</organism>